<dbReference type="Proteomes" id="UP000035642">
    <property type="component" value="Unassembled WGS sequence"/>
</dbReference>
<evidence type="ECO:0000313" key="2">
    <source>
        <dbReference type="Proteomes" id="UP000035642"/>
    </source>
</evidence>
<keyword evidence="2" id="KW-1185">Reference proteome</keyword>
<dbReference type="AlphaFoldDB" id="A0A0K0DFW4"/>
<evidence type="ECO:0000313" key="3">
    <source>
        <dbReference type="WBParaSite" id="ACAC_0000989101-mRNA-1"/>
    </source>
</evidence>
<sequence length="183" mass="20591">MADEGADEVKVFRRTDAEDLETNAQSSHQLAEDKKDVVLETELESRPNGDPLIESDLIRYVLSGQFALEIALIELNGVWFFRSSRSTPGHKSVPLKCSIRVFDFDRISSLSSSDCRRSSIVFVDDLRSFHGDLIQKAMQSRKHLGVQKCRSGKYVERESVGVEATSVEERKVLIYECHLGGVL</sequence>
<reference evidence="3" key="2">
    <citation type="submission" date="2017-02" db="UniProtKB">
        <authorList>
            <consortium name="WormBaseParasite"/>
        </authorList>
    </citation>
    <scope>IDENTIFICATION</scope>
</reference>
<feature type="region of interest" description="Disordered" evidence="1">
    <location>
        <begin position="1"/>
        <end position="32"/>
    </location>
</feature>
<proteinExistence type="predicted"/>
<dbReference type="STRING" id="6313.A0A0K0DFW4"/>
<name>A0A0K0DFW4_ANGCA</name>
<protein>
    <submittedName>
        <fullName evidence="3">BAH domain-containing protein</fullName>
    </submittedName>
</protein>
<evidence type="ECO:0000256" key="1">
    <source>
        <dbReference type="SAM" id="MobiDB-lite"/>
    </source>
</evidence>
<reference evidence="2" key="1">
    <citation type="submission" date="2012-09" db="EMBL/GenBank/DDBJ databases">
        <authorList>
            <person name="Martin A.A."/>
        </authorList>
    </citation>
    <scope>NUCLEOTIDE SEQUENCE</scope>
</reference>
<feature type="compositionally biased region" description="Basic and acidic residues" evidence="1">
    <location>
        <begin position="7"/>
        <end position="17"/>
    </location>
</feature>
<dbReference type="WBParaSite" id="ACAC_0000989101-mRNA-1">
    <property type="protein sequence ID" value="ACAC_0000989101-mRNA-1"/>
    <property type="gene ID" value="ACAC_0000989101"/>
</dbReference>
<accession>A0A0K0DFW4</accession>
<organism evidence="2 3">
    <name type="scientific">Angiostrongylus cantonensis</name>
    <name type="common">Rat lungworm</name>
    <dbReference type="NCBI Taxonomy" id="6313"/>
    <lineage>
        <taxon>Eukaryota</taxon>
        <taxon>Metazoa</taxon>
        <taxon>Ecdysozoa</taxon>
        <taxon>Nematoda</taxon>
        <taxon>Chromadorea</taxon>
        <taxon>Rhabditida</taxon>
        <taxon>Rhabditina</taxon>
        <taxon>Rhabditomorpha</taxon>
        <taxon>Strongyloidea</taxon>
        <taxon>Metastrongylidae</taxon>
        <taxon>Angiostrongylus</taxon>
    </lineage>
</organism>